<dbReference type="InterPro" id="IPR037579">
    <property type="entry name" value="FIB_ANG-like"/>
</dbReference>
<name>A0AA88IWK1_CHASR</name>
<evidence type="ECO:0000256" key="7">
    <source>
        <dbReference type="SAM" id="MobiDB-lite"/>
    </source>
</evidence>
<accession>A0AA88IWK1</accession>
<feature type="compositionally biased region" description="Low complexity" evidence="7">
    <location>
        <begin position="317"/>
        <end position="326"/>
    </location>
</feature>
<dbReference type="NCBIfam" id="NF040941">
    <property type="entry name" value="GGGWT_bact"/>
    <property type="match status" value="1"/>
</dbReference>
<evidence type="ECO:0000256" key="6">
    <source>
        <dbReference type="ARBA" id="ARBA00023180"/>
    </source>
</evidence>
<dbReference type="Gene3D" id="3.90.215.10">
    <property type="entry name" value="Gamma Fibrinogen, chain A, domain 1"/>
    <property type="match status" value="1"/>
</dbReference>
<evidence type="ECO:0000313" key="9">
    <source>
        <dbReference type="EMBL" id="KAK2822068.1"/>
    </source>
</evidence>
<sequence length="557" mass="63433">MTPEEEGRAKSSLCPNYRENHTPSASLFLRMDHPPLFSHRNTTETRNWLLPAHPGPLVDLSDTACLVINRKNAMEPGTWSLFFLVSLSLCSSSQALTKNPILSRIRRAPEDNEENKKCSYTFLVPEQKITGPICAARGYSTDKDRVTRLDVAAVRDLLSKQRREMETLKLVVDVDGNLVNEMKLLRKESRNMNSRVTQLYMQLLHEIIRKRDNSLELAQLETRILNATTESLRLASRYRELEAKYAALSAVVNNQSVLIGALEERCMQVYSHRHEQPPLGPPLVQVVPENIPVNVPRITNEIQRDHTRGFARERGSRSGPSPTSGTLEVQKPPQRNFSAEGPFRDCLEAQEAGHSTSGMYLIKPDEAERSVQAWCEQDIDNGGWTVIQSRRDGSVNFFRNWDSYKSGFGNIDGEYWLGLKTIYNLGRQRDYRLLVELEDWMGKKVYAQYNSFHLEPESEGYRLRLGIYQGNAGDSLGSHNGKQFTTLDRDKDGFSGNCAHFYKGGWWYNACGQANLNGVWYTGGVYRSKYQDGIFWADYGGGFYSMKSVRMMIRPID</sequence>
<evidence type="ECO:0000313" key="10">
    <source>
        <dbReference type="Proteomes" id="UP001187415"/>
    </source>
</evidence>
<keyword evidence="10" id="KW-1185">Reference proteome</keyword>
<keyword evidence="3" id="KW-0732">Signal</keyword>
<dbReference type="Proteomes" id="UP001187415">
    <property type="component" value="Unassembled WGS sequence"/>
</dbReference>
<protein>
    <recommendedName>
        <fullName evidence="8">Fibrinogen C-terminal domain-containing protein</fullName>
    </recommendedName>
</protein>
<dbReference type="InterPro" id="IPR014716">
    <property type="entry name" value="Fibrinogen_a/b/g_C_1"/>
</dbReference>
<dbReference type="CDD" id="cd00087">
    <property type="entry name" value="FReD"/>
    <property type="match status" value="1"/>
</dbReference>
<dbReference type="InterPro" id="IPR020837">
    <property type="entry name" value="Fibrinogen_CS"/>
</dbReference>
<dbReference type="GO" id="GO:0005201">
    <property type="term" value="F:extracellular matrix structural constituent"/>
    <property type="evidence" value="ECO:0007669"/>
    <property type="project" value="TreeGrafter"/>
</dbReference>
<dbReference type="PROSITE" id="PS00514">
    <property type="entry name" value="FIBRINOGEN_C_1"/>
    <property type="match status" value="1"/>
</dbReference>
<gene>
    <name evidence="9" type="ORF">Q5P01_022133</name>
</gene>
<dbReference type="PANTHER" id="PTHR47221:SF6">
    <property type="entry name" value="FIBRINOGEN ALPHA CHAIN"/>
    <property type="match status" value="1"/>
</dbReference>
<feature type="compositionally biased region" description="Basic and acidic residues" evidence="7">
    <location>
        <begin position="302"/>
        <end position="316"/>
    </location>
</feature>
<dbReference type="GO" id="GO:0072377">
    <property type="term" value="P:blood coagulation, common pathway"/>
    <property type="evidence" value="ECO:0007669"/>
    <property type="project" value="TreeGrafter"/>
</dbReference>
<organism evidence="9 10">
    <name type="scientific">Channa striata</name>
    <name type="common">Snakehead murrel</name>
    <name type="synonym">Ophicephalus striatus</name>
    <dbReference type="NCBI Taxonomy" id="64152"/>
    <lineage>
        <taxon>Eukaryota</taxon>
        <taxon>Metazoa</taxon>
        <taxon>Chordata</taxon>
        <taxon>Craniata</taxon>
        <taxon>Vertebrata</taxon>
        <taxon>Euteleostomi</taxon>
        <taxon>Actinopterygii</taxon>
        <taxon>Neopterygii</taxon>
        <taxon>Teleostei</taxon>
        <taxon>Neoteleostei</taxon>
        <taxon>Acanthomorphata</taxon>
        <taxon>Anabantaria</taxon>
        <taxon>Anabantiformes</taxon>
        <taxon>Channoidei</taxon>
        <taxon>Channidae</taxon>
        <taxon>Channa</taxon>
    </lineage>
</organism>
<dbReference type="SUPFAM" id="SSF56496">
    <property type="entry name" value="Fibrinogen C-terminal domain-like"/>
    <property type="match status" value="1"/>
</dbReference>
<evidence type="ECO:0000256" key="2">
    <source>
        <dbReference type="ARBA" id="ARBA00022525"/>
    </source>
</evidence>
<dbReference type="FunFam" id="3.90.215.10:FF:000001">
    <property type="entry name" value="Tenascin isoform 1"/>
    <property type="match status" value="1"/>
</dbReference>
<dbReference type="Pfam" id="PF00147">
    <property type="entry name" value="Fibrinogen_C"/>
    <property type="match status" value="1"/>
</dbReference>
<dbReference type="AlphaFoldDB" id="A0AA88IWK1"/>
<dbReference type="GO" id="GO:0034116">
    <property type="term" value="P:positive regulation of heterotypic cell-cell adhesion"/>
    <property type="evidence" value="ECO:0007669"/>
    <property type="project" value="TreeGrafter"/>
</dbReference>
<evidence type="ECO:0000256" key="3">
    <source>
        <dbReference type="ARBA" id="ARBA00022729"/>
    </source>
</evidence>
<dbReference type="GO" id="GO:0030674">
    <property type="term" value="F:protein-macromolecule adaptor activity"/>
    <property type="evidence" value="ECO:0007669"/>
    <property type="project" value="TreeGrafter"/>
</dbReference>
<keyword evidence="2" id="KW-0964">Secreted</keyword>
<comment type="subcellular location">
    <subcellularLocation>
        <location evidence="1">Secreted</location>
    </subcellularLocation>
</comment>
<dbReference type="GO" id="GO:0042730">
    <property type="term" value="P:fibrinolysis"/>
    <property type="evidence" value="ECO:0007669"/>
    <property type="project" value="TreeGrafter"/>
</dbReference>
<reference evidence="9" key="1">
    <citation type="submission" date="2023-07" db="EMBL/GenBank/DDBJ databases">
        <title>Chromosome-level Genome Assembly of Striped Snakehead (Channa striata).</title>
        <authorList>
            <person name="Liu H."/>
        </authorList>
    </citation>
    <scope>NUCLEOTIDE SEQUENCE</scope>
    <source>
        <strain evidence="9">Gz</strain>
        <tissue evidence="9">Muscle</tissue>
    </source>
</reference>
<keyword evidence="4" id="KW-0175">Coiled coil</keyword>
<dbReference type="InterPro" id="IPR002181">
    <property type="entry name" value="Fibrinogen_a/b/g_C_dom"/>
</dbReference>
<dbReference type="PANTHER" id="PTHR47221">
    <property type="entry name" value="FIBRINOGEN ALPHA CHAIN"/>
    <property type="match status" value="1"/>
</dbReference>
<feature type="domain" description="Fibrinogen C-terminal" evidence="8">
    <location>
        <begin position="337"/>
        <end position="557"/>
    </location>
</feature>
<dbReference type="InterPro" id="IPR036056">
    <property type="entry name" value="Fibrinogen-like_C"/>
</dbReference>
<feature type="region of interest" description="Disordered" evidence="7">
    <location>
        <begin position="302"/>
        <end position="339"/>
    </location>
</feature>
<dbReference type="GO" id="GO:0070527">
    <property type="term" value="P:platelet aggregation"/>
    <property type="evidence" value="ECO:0007669"/>
    <property type="project" value="TreeGrafter"/>
</dbReference>
<dbReference type="SMART" id="SM00186">
    <property type="entry name" value="FBG"/>
    <property type="match status" value="1"/>
</dbReference>
<dbReference type="EMBL" id="JAUPFM010000018">
    <property type="protein sequence ID" value="KAK2822068.1"/>
    <property type="molecule type" value="Genomic_DNA"/>
</dbReference>
<evidence type="ECO:0000256" key="4">
    <source>
        <dbReference type="ARBA" id="ARBA00023054"/>
    </source>
</evidence>
<evidence type="ECO:0000259" key="8">
    <source>
        <dbReference type="PROSITE" id="PS51406"/>
    </source>
</evidence>
<dbReference type="PROSITE" id="PS51406">
    <property type="entry name" value="FIBRINOGEN_C_2"/>
    <property type="match status" value="1"/>
</dbReference>
<comment type="caution">
    <text evidence="9">The sequence shown here is derived from an EMBL/GenBank/DDBJ whole genome shotgun (WGS) entry which is preliminary data.</text>
</comment>
<proteinExistence type="predicted"/>
<evidence type="ECO:0000256" key="1">
    <source>
        <dbReference type="ARBA" id="ARBA00004613"/>
    </source>
</evidence>
<evidence type="ECO:0000256" key="5">
    <source>
        <dbReference type="ARBA" id="ARBA00023157"/>
    </source>
</evidence>
<dbReference type="GO" id="GO:0005577">
    <property type="term" value="C:fibrinogen complex"/>
    <property type="evidence" value="ECO:0007669"/>
    <property type="project" value="TreeGrafter"/>
</dbReference>
<keyword evidence="6" id="KW-0325">Glycoprotein</keyword>
<keyword evidence="5" id="KW-1015">Disulfide bond</keyword>